<protein>
    <submittedName>
        <fullName evidence="2">Uncharacterized protein</fullName>
    </submittedName>
</protein>
<gene>
    <name evidence="2" type="ORF">ATC1_131239</name>
</gene>
<dbReference type="AlphaFoldDB" id="A0A0S7BW78"/>
<reference evidence="2" key="1">
    <citation type="journal article" date="2015" name="Genome Announc.">
        <title>Draft Genome Sequence of Anaerolineae Strain TC1, a Novel Isolate from a Methanogenic Wastewater Treatment System.</title>
        <authorList>
            <person name="Matsuura N."/>
            <person name="Tourlousse D.M."/>
            <person name="Sun L."/>
            <person name="Toyonaga M."/>
            <person name="Kuroda K."/>
            <person name="Ohashi A."/>
            <person name="Cruz R."/>
            <person name="Yamaguchi T."/>
            <person name="Sekiguchi Y."/>
        </authorList>
    </citation>
    <scope>NUCLEOTIDE SEQUENCE [LARGE SCALE GENOMIC DNA]</scope>
    <source>
        <strain evidence="2">TC1</strain>
    </source>
</reference>
<evidence type="ECO:0000256" key="1">
    <source>
        <dbReference type="SAM" id="Phobius"/>
    </source>
</evidence>
<name>A0A0S7BW78_9CHLR</name>
<dbReference type="RefSeq" id="WP_062282101.1">
    <property type="nucleotide sequence ID" value="NZ_DF968181.1"/>
</dbReference>
<keyword evidence="1" id="KW-0472">Membrane</keyword>
<dbReference type="OrthoDB" id="9857417at2"/>
<dbReference type="EMBL" id="DF968181">
    <property type="protein sequence ID" value="GAP41254.1"/>
    <property type="molecule type" value="Genomic_DNA"/>
</dbReference>
<organism evidence="2">
    <name type="scientific">Flexilinea flocculi</name>
    <dbReference type="NCBI Taxonomy" id="1678840"/>
    <lineage>
        <taxon>Bacteria</taxon>
        <taxon>Bacillati</taxon>
        <taxon>Chloroflexota</taxon>
        <taxon>Anaerolineae</taxon>
        <taxon>Anaerolineales</taxon>
        <taxon>Anaerolineaceae</taxon>
        <taxon>Flexilinea</taxon>
    </lineage>
</organism>
<dbReference type="Proteomes" id="UP000053370">
    <property type="component" value="Unassembled WGS sequence"/>
</dbReference>
<dbReference type="STRING" id="1678840.ATC1_131239"/>
<keyword evidence="1" id="KW-1133">Transmembrane helix</keyword>
<proteinExistence type="predicted"/>
<keyword evidence="1" id="KW-0812">Transmembrane</keyword>
<keyword evidence="3" id="KW-1185">Reference proteome</keyword>
<evidence type="ECO:0000313" key="3">
    <source>
        <dbReference type="Proteomes" id="UP000053370"/>
    </source>
</evidence>
<sequence length="189" mass="21916">MDQIGIFFQEISNWVSSLDLADLLGVIGFLLSALMILISIVRILIRSFKREKSVLQFHTRIEDVTHQIFKKKGFVTFDLYIRNENHIPVEILRTGFVLSDGTEKTLYEEDHKLKRPDISIIEPGREAFYNDCDLFYTLNNQGVCYKKIMGIFIDIKDKPRFVSKVDIHPFLNDLTIRGILTDKKGLNGF</sequence>
<feature type="transmembrane region" description="Helical" evidence="1">
    <location>
        <begin position="23"/>
        <end position="45"/>
    </location>
</feature>
<accession>A0A0S7BW78</accession>
<evidence type="ECO:0000313" key="2">
    <source>
        <dbReference type="EMBL" id="GAP41254.1"/>
    </source>
</evidence>